<accession>A0ACC1R5W1</accession>
<keyword evidence="2" id="KW-1185">Reference proteome</keyword>
<dbReference type="Proteomes" id="UP001148737">
    <property type="component" value="Unassembled WGS sequence"/>
</dbReference>
<name>A0ACC1R5W1_9HYPO</name>
<proteinExistence type="predicted"/>
<gene>
    <name evidence="1" type="ORF">NLG97_g1363</name>
</gene>
<reference evidence="1" key="1">
    <citation type="submission" date="2022-07" db="EMBL/GenBank/DDBJ databases">
        <title>Genome Sequence of Lecanicillium saksenae.</title>
        <authorList>
            <person name="Buettner E."/>
        </authorList>
    </citation>
    <scope>NUCLEOTIDE SEQUENCE</scope>
    <source>
        <strain evidence="1">VT-O1</strain>
    </source>
</reference>
<protein>
    <submittedName>
        <fullName evidence="1">Uncharacterized protein</fullName>
    </submittedName>
</protein>
<comment type="caution">
    <text evidence="1">The sequence shown here is derived from an EMBL/GenBank/DDBJ whole genome shotgun (WGS) entry which is preliminary data.</text>
</comment>
<sequence length="520" mass="58871">MNEQDARIAPLERQKRWAPRSRTGCLTCRTRRIKCDEERPVLPVVEASLCPTPVKPTTAELALSHYFKINITPFSADEFLEPFWSYSVPLATHSLRPLFHASNAVAGLVWSRTPAAKLSPVATTEIYSESARQYSESTKQILKITQVPSPSAEDKTTVLLANVLLILYALEIGDADGVASINNRSWQLIRYWRFWECIAASGIGDMATQVLYFFIRASSFQTSQTHRGRKVAEAWGDAIEWLQQSPLTSTTRAYLELEMIWIGIWAITSNFQQRKIDLETAQHGHATLVEQLSIWDSRYLAMPYSMLLTTPIHATVLASQRILINIQLQVTSTHFEEVWQETCWDRFHGEHLRVLRIIESGLGQDDKEDHENGEKWMQVETGFTQSLYKALNSIAKSCRSPRTRRRAAATLKAAIRHGLSKLPIKSRIGLTRYCAIYFLVDDIILLEECAWTDPSLRDGCTDSNKCIKGEYICSRHRVTSVEMVRREGRPPEIRAVTVGDILDNTPGQILTPPAVNVGQN</sequence>
<organism evidence="1 2">
    <name type="scientific">Lecanicillium saksenae</name>
    <dbReference type="NCBI Taxonomy" id="468837"/>
    <lineage>
        <taxon>Eukaryota</taxon>
        <taxon>Fungi</taxon>
        <taxon>Dikarya</taxon>
        <taxon>Ascomycota</taxon>
        <taxon>Pezizomycotina</taxon>
        <taxon>Sordariomycetes</taxon>
        <taxon>Hypocreomycetidae</taxon>
        <taxon>Hypocreales</taxon>
        <taxon>Cordycipitaceae</taxon>
        <taxon>Lecanicillium</taxon>
    </lineage>
</organism>
<dbReference type="EMBL" id="JANAKD010000068">
    <property type="protein sequence ID" value="KAJ3498134.1"/>
    <property type="molecule type" value="Genomic_DNA"/>
</dbReference>
<evidence type="ECO:0000313" key="1">
    <source>
        <dbReference type="EMBL" id="KAJ3498134.1"/>
    </source>
</evidence>
<evidence type="ECO:0000313" key="2">
    <source>
        <dbReference type="Proteomes" id="UP001148737"/>
    </source>
</evidence>